<dbReference type="AlphaFoldDB" id="A0A538TAV9"/>
<dbReference type="CDD" id="cd00751">
    <property type="entry name" value="thiolase"/>
    <property type="match status" value="1"/>
</dbReference>
<evidence type="ECO:0000259" key="7">
    <source>
        <dbReference type="Pfam" id="PF02803"/>
    </source>
</evidence>
<gene>
    <name evidence="8" type="ORF">E6K76_00720</name>
</gene>
<dbReference type="FunFam" id="3.40.47.10:FF:000010">
    <property type="entry name" value="Acetyl-CoA acetyltransferase (Thiolase)"/>
    <property type="match status" value="1"/>
</dbReference>
<dbReference type="PROSITE" id="PS00099">
    <property type="entry name" value="THIOLASE_3"/>
    <property type="match status" value="1"/>
</dbReference>
<evidence type="ECO:0000256" key="1">
    <source>
        <dbReference type="ARBA" id="ARBA00010982"/>
    </source>
</evidence>
<comment type="caution">
    <text evidence="8">The sequence shown here is derived from an EMBL/GenBank/DDBJ whole genome shotgun (WGS) entry which is preliminary data.</text>
</comment>
<name>A0A538TAV9_UNCEI</name>
<evidence type="ECO:0000313" key="9">
    <source>
        <dbReference type="Proteomes" id="UP000316852"/>
    </source>
</evidence>
<proteinExistence type="inferred from homology"/>
<feature type="domain" description="Thiolase N-terminal" evidence="6">
    <location>
        <begin position="23"/>
        <end position="272"/>
    </location>
</feature>
<evidence type="ECO:0000256" key="5">
    <source>
        <dbReference type="RuleBase" id="RU003557"/>
    </source>
</evidence>
<feature type="active site" description="Acyl-thioester intermediate" evidence="4">
    <location>
        <position position="101"/>
    </location>
</feature>
<dbReference type="NCBIfam" id="TIGR01930">
    <property type="entry name" value="AcCoA-C-Actrans"/>
    <property type="match status" value="1"/>
</dbReference>
<dbReference type="PROSITE" id="PS00098">
    <property type="entry name" value="THIOLASE_1"/>
    <property type="match status" value="1"/>
</dbReference>
<dbReference type="Pfam" id="PF02803">
    <property type="entry name" value="Thiolase_C"/>
    <property type="match status" value="1"/>
</dbReference>
<dbReference type="PROSITE" id="PS00737">
    <property type="entry name" value="THIOLASE_2"/>
    <property type="match status" value="1"/>
</dbReference>
<keyword evidence="2 5" id="KW-0808">Transferase</keyword>
<organism evidence="8 9">
    <name type="scientific">Eiseniibacteriota bacterium</name>
    <dbReference type="NCBI Taxonomy" id="2212470"/>
    <lineage>
        <taxon>Bacteria</taxon>
        <taxon>Candidatus Eiseniibacteriota</taxon>
    </lineage>
</organism>
<dbReference type="Proteomes" id="UP000316852">
    <property type="component" value="Unassembled WGS sequence"/>
</dbReference>
<feature type="active site" description="Proton acceptor" evidence="4">
    <location>
        <position position="359"/>
    </location>
</feature>
<evidence type="ECO:0000256" key="2">
    <source>
        <dbReference type="ARBA" id="ARBA00022679"/>
    </source>
</evidence>
<feature type="domain" description="Thiolase C-terminal" evidence="7">
    <location>
        <begin position="280"/>
        <end position="401"/>
    </location>
</feature>
<dbReference type="PANTHER" id="PTHR18919">
    <property type="entry name" value="ACETYL-COA C-ACYLTRANSFERASE"/>
    <property type="match status" value="1"/>
</dbReference>
<feature type="active site" description="Proton acceptor" evidence="4">
    <location>
        <position position="389"/>
    </location>
</feature>
<dbReference type="Pfam" id="PF00108">
    <property type="entry name" value="Thiolase_N"/>
    <property type="match status" value="1"/>
</dbReference>
<keyword evidence="3 5" id="KW-0012">Acyltransferase</keyword>
<comment type="similarity">
    <text evidence="1 5">Belongs to the thiolase-like superfamily. Thiolase family.</text>
</comment>
<dbReference type="SUPFAM" id="SSF53901">
    <property type="entry name" value="Thiolase-like"/>
    <property type="match status" value="2"/>
</dbReference>
<dbReference type="InterPro" id="IPR002155">
    <property type="entry name" value="Thiolase"/>
</dbReference>
<dbReference type="InterPro" id="IPR020613">
    <property type="entry name" value="Thiolase_CS"/>
</dbReference>
<dbReference type="InterPro" id="IPR020610">
    <property type="entry name" value="Thiolase_AS"/>
</dbReference>
<dbReference type="Gene3D" id="3.40.47.10">
    <property type="match status" value="1"/>
</dbReference>
<dbReference type="InterPro" id="IPR020617">
    <property type="entry name" value="Thiolase_C"/>
</dbReference>
<reference evidence="8 9" key="1">
    <citation type="journal article" date="2019" name="Nat. Microbiol.">
        <title>Mediterranean grassland soil C-N compound turnover is dependent on rainfall and depth, and is mediated by genomically divergent microorganisms.</title>
        <authorList>
            <person name="Diamond S."/>
            <person name="Andeer P.F."/>
            <person name="Li Z."/>
            <person name="Crits-Christoph A."/>
            <person name="Burstein D."/>
            <person name="Anantharaman K."/>
            <person name="Lane K.R."/>
            <person name="Thomas B.C."/>
            <person name="Pan C."/>
            <person name="Northen T.R."/>
            <person name="Banfield J.F."/>
        </authorList>
    </citation>
    <scope>NUCLEOTIDE SEQUENCE [LARGE SCALE GENOMIC DNA]</scope>
    <source>
        <strain evidence="8">WS_6</strain>
    </source>
</reference>
<dbReference type="InterPro" id="IPR020616">
    <property type="entry name" value="Thiolase_N"/>
</dbReference>
<dbReference type="GO" id="GO:0003988">
    <property type="term" value="F:acetyl-CoA C-acyltransferase activity"/>
    <property type="evidence" value="ECO:0007669"/>
    <property type="project" value="UniProtKB-ARBA"/>
</dbReference>
<evidence type="ECO:0000256" key="3">
    <source>
        <dbReference type="ARBA" id="ARBA00023315"/>
    </source>
</evidence>
<dbReference type="EMBL" id="VBOW01000011">
    <property type="protein sequence ID" value="TMQ60772.1"/>
    <property type="molecule type" value="Genomic_DNA"/>
</dbReference>
<accession>A0A538TAV9</accession>
<sequence>MAREEIVILNGARTPMTEWVGGRAGNGKPGGALKDVSAIDLGAVAAKAALERSKVPPEILDHIVMGNALQTSGDALYGARHVGLKAGVPVPVPALTVNRLCGSGIQSVVSAAQMILLGEANFVLAGGMENLSQAPFVIRGARTGIKLGQGALEDTLMVALRDSYCGCYMAQTSDNLARRYKITREEQDAYALRSITEGRRAIDSCLLSEEIVPVLPPGRDPKPVEKDDHCFEGATREGLAKLPPAFGKESFVTAGNASGIVDGAAAVVVTSARHAEKRDLKPIGRIASWAATGVDPDVMGIGPVPATRAALKQVGLSVDDVDLFEINEAFAGQYLAVEKELGNPREKTNVNGGAIALGHPLGATGTRLILTLLYELRRRKKRWGVATACIGGGQGIAAVLESLP</sequence>
<dbReference type="InterPro" id="IPR016039">
    <property type="entry name" value="Thiolase-like"/>
</dbReference>
<dbReference type="PANTHER" id="PTHR18919:SF107">
    <property type="entry name" value="ACETYL-COA ACETYLTRANSFERASE, CYTOSOLIC"/>
    <property type="match status" value="1"/>
</dbReference>
<dbReference type="PIRSF" id="PIRSF000429">
    <property type="entry name" value="Ac-CoA_Ac_transf"/>
    <property type="match status" value="1"/>
</dbReference>
<evidence type="ECO:0000313" key="8">
    <source>
        <dbReference type="EMBL" id="TMQ60772.1"/>
    </source>
</evidence>
<evidence type="ECO:0000256" key="4">
    <source>
        <dbReference type="PIRSR" id="PIRSR000429-1"/>
    </source>
</evidence>
<dbReference type="InterPro" id="IPR020615">
    <property type="entry name" value="Thiolase_acyl_enz_int_AS"/>
</dbReference>
<protein>
    <submittedName>
        <fullName evidence="8">Acetyl-CoA C-acetyltransferase</fullName>
    </submittedName>
</protein>
<evidence type="ECO:0000259" key="6">
    <source>
        <dbReference type="Pfam" id="PF00108"/>
    </source>
</evidence>